<dbReference type="Gene3D" id="1.10.1200.270">
    <property type="entry name" value="Methyltransferase, alpha-helical capping domain"/>
    <property type="match status" value="1"/>
</dbReference>
<evidence type="ECO:0000256" key="2">
    <source>
        <dbReference type="ARBA" id="ARBA00022842"/>
    </source>
</evidence>
<dbReference type="PANTHER" id="PTHR31009">
    <property type="entry name" value="S-ADENOSYL-L-METHIONINE:CARBOXYL METHYLTRANSFERASE FAMILY PROTEIN"/>
    <property type="match status" value="1"/>
</dbReference>
<name>Q1PL14_PROMR</name>
<dbReference type="SUPFAM" id="SSF53335">
    <property type="entry name" value="S-adenosyl-L-methionine-dependent methyltransferases"/>
    <property type="match status" value="1"/>
</dbReference>
<evidence type="ECO:0000313" key="3">
    <source>
        <dbReference type="EMBL" id="ABE10861.1"/>
    </source>
</evidence>
<dbReference type="EMBL" id="DQ366715">
    <property type="protein sequence ID" value="ABE10861.1"/>
    <property type="molecule type" value="Genomic_DNA"/>
</dbReference>
<evidence type="ECO:0008006" key="4">
    <source>
        <dbReference type="Google" id="ProtNLM"/>
    </source>
</evidence>
<dbReference type="Pfam" id="PF03492">
    <property type="entry name" value="Methyltransf_7"/>
    <property type="match status" value="1"/>
</dbReference>
<reference evidence="3" key="2">
    <citation type="submission" date="2006-04" db="EMBL/GenBank/DDBJ databases">
        <title>Sequencing of the draft fosmids and assembly of Prochlorococcus marinus environmental genome fragment.</title>
        <authorList>
            <consortium name="US DOE Joint Genome Institute (JGI)"/>
            <person name="Copeland A."/>
            <person name="Lucas S."/>
            <person name="Lapidus A."/>
            <person name="Barry K."/>
            <person name="Detter J.C."/>
            <person name="Glavina T."/>
            <person name="Hammon N."/>
            <person name="Israni S."/>
            <person name="Richardson P."/>
        </authorList>
    </citation>
    <scope>NUCLEOTIDE SEQUENCE</scope>
</reference>
<dbReference type="InterPro" id="IPR042086">
    <property type="entry name" value="MeTrfase_capping"/>
</dbReference>
<gene>
    <name evidence="3" type="ORF">ASNC2259_0014</name>
</gene>
<protein>
    <recommendedName>
        <fullName evidence="4">SAM-dependent methyltransferase</fullName>
    </recommendedName>
</protein>
<dbReference type="Gene3D" id="3.40.50.150">
    <property type="entry name" value="Vaccinia Virus protein VP39"/>
    <property type="match status" value="1"/>
</dbReference>
<dbReference type="GO" id="GO:0046872">
    <property type="term" value="F:metal ion binding"/>
    <property type="evidence" value="ECO:0007669"/>
    <property type="project" value="UniProtKB-KW"/>
</dbReference>
<reference evidence="3" key="1">
    <citation type="journal article" date="2006" name="Science">
        <title>Genomic islands and the ecology and evolution of Prochlorococcus.</title>
        <authorList>
            <person name="Coleman M.L."/>
            <person name="Sullivan M.B."/>
            <person name="Martiny A.C."/>
            <person name="Steglich C."/>
            <person name="Barry K."/>
            <person name="Delong E.F."/>
            <person name="Chisholm S.W."/>
        </authorList>
    </citation>
    <scope>NUCLEOTIDE SEQUENCE</scope>
</reference>
<sequence>MMVIAMTKGYSEQTAGAKLCIDLASDWAGECIADLKIEDNLFLMDYGAADGGTASEFWGKIIKDIQERKTTTQISLIGNDLYSNDNQALINNLSLHSSGQESISTLICAGSFYDQLVPNSFIDFGFSATAMHWLNKKVETLVDHTHVLASDNKRARKDFLEQALFDWNQILEMRSRELKVGGKLLTVNLSRDYEDRYLGNNGGKTVNVHDQIHSIWKELRDENLITENEYRNGTIQNFYKSPEEFKSPLTNEDSAAYKNGLRLLKERTVYVDCPYKEKWRETQNTEEFSIGLMETIRSWSKHSFVAALDENNSRNVNPVDILFDRLTSRIKSDPENWSLDYVEHHLMMEKV</sequence>
<dbReference type="AlphaFoldDB" id="Q1PL14"/>
<evidence type="ECO:0000256" key="1">
    <source>
        <dbReference type="ARBA" id="ARBA00022723"/>
    </source>
</evidence>
<keyword evidence="1" id="KW-0479">Metal-binding</keyword>
<accession>Q1PL14</accession>
<keyword evidence="2" id="KW-0460">Magnesium</keyword>
<organism evidence="3">
    <name type="scientific">uncultured Prochlorococcus marinus clone ASNC2259</name>
    <dbReference type="NCBI Taxonomy" id="379367"/>
    <lineage>
        <taxon>Bacteria</taxon>
        <taxon>Bacillati</taxon>
        <taxon>Cyanobacteriota</taxon>
        <taxon>Cyanophyceae</taxon>
        <taxon>Synechococcales</taxon>
        <taxon>Prochlorococcaceae</taxon>
        <taxon>Prochlorococcus</taxon>
    </lineage>
</organism>
<dbReference type="GO" id="GO:0008168">
    <property type="term" value="F:methyltransferase activity"/>
    <property type="evidence" value="ECO:0007669"/>
    <property type="project" value="InterPro"/>
</dbReference>
<dbReference type="InterPro" id="IPR005299">
    <property type="entry name" value="MeTrfase_7"/>
</dbReference>
<proteinExistence type="predicted"/>
<dbReference type="InterPro" id="IPR029063">
    <property type="entry name" value="SAM-dependent_MTases_sf"/>
</dbReference>